<protein>
    <submittedName>
        <fullName evidence="1">Uncharacterized protein</fullName>
    </submittedName>
</protein>
<reference evidence="1" key="2">
    <citation type="journal article" date="2015" name="Fish Shellfish Immunol.">
        <title>Early steps in the European eel (Anguilla anguilla)-Vibrio vulnificus interaction in the gills: Role of the RtxA13 toxin.</title>
        <authorList>
            <person name="Callol A."/>
            <person name="Pajuelo D."/>
            <person name="Ebbesson L."/>
            <person name="Teles M."/>
            <person name="MacKenzie S."/>
            <person name="Amaro C."/>
        </authorList>
    </citation>
    <scope>NUCLEOTIDE SEQUENCE</scope>
</reference>
<accession>A0A0E9Q2N6</accession>
<organism evidence="1">
    <name type="scientific">Anguilla anguilla</name>
    <name type="common">European freshwater eel</name>
    <name type="synonym">Muraena anguilla</name>
    <dbReference type="NCBI Taxonomy" id="7936"/>
    <lineage>
        <taxon>Eukaryota</taxon>
        <taxon>Metazoa</taxon>
        <taxon>Chordata</taxon>
        <taxon>Craniata</taxon>
        <taxon>Vertebrata</taxon>
        <taxon>Euteleostomi</taxon>
        <taxon>Actinopterygii</taxon>
        <taxon>Neopterygii</taxon>
        <taxon>Teleostei</taxon>
        <taxon>Anguilliformes</taxon>
        <taxon>Anguillidae</taxon>
        <taxon>Anguilla</taxon>
    </lineage>
</organism>
<name>A0A0E9Q2N6_ANGAN</name>
<proteinExistence type="predicted"/>
<evidence type="ECO:0000313" key="1">
    <source>
        <dbReference type="EMBL" id="JAH11009.1"/>
    </source>
</evidence>
<dbReference type="AlphaFoldDB" id="A0A0E9Q2N6"/>
<reference evidence="1" key="1">
    <citation type="submission" date="2014-11" db="EMBL/GenBank/DDBJ databases">
        <authorList>
            <person name="Amaro Gonzalez C."/>
        </authorList>
    </citation>
    <scope>NUCLEOTIDE SEQUENCE</scope>
</reference>
<dbReference type="EMBL" id="GBXM01097568">
    <property type="protein sequence ID" value="JAH11009.1"/>
    <property type="molecule type" value="Transcribed_RNA"/>
</dbReference>
<sequence>MRLPHGATMGHVMVASATSLNLFAEGNR</sequence>